<sequence length="338" mass="37800">MAKHLLSLFLILLVGVGVGWFLLKQEGGQDVLQQGPLLPELAEQGSQIQRVELLDAQGLSVQAEQVDGKWLISSEGGYPADEEKLAELVQALVDAKRLQAKTRQPAHFHRLGLQELDAPESTVSQLTLQSTSHSWQLLIGNTPASGHGRYVRFASDNQSWLIDQDISLPMAARDWMRQPILDLQNEQIASVARIDSHGWQISRAAAEQDFVLTNQPQGRELKYATVLNALVSNLLNINFEERLVVDEAFWQQPLEASMQINTFDGEQIQLSLLELEDKHYLRFTANQSQAYWQGATYLISGFSANQLAKKTEDFLAEPPLPQNKLPVGHVEEGEAPHR</sequence>
<comment type="caution">
    <text evidence="3">The sequence shown here is derived from an EMBL/GenBank/DDBJ whole genome shotgun (WGS) entry which is preliminary data.</text>
</comment>
<feature type="domain" description="DUF4340" evidence="2">
    <location>
        <begin position="70"/>
        <end position="243"/>
    </location>
</feature>
<dbReference type="Pfam" id="PF14238">
    <property type="entry name" value="DUF4340"/>
    <property type="match status" value="1"/>
</dbReference>
<evidence type="ECO:0000259" key="2">
    <source>
        <dbReference type="Pfam" id="PF14238"/>
    </source>
</evidence>
<accession>A0A917Z3R8</accession>
<proteinExistence type="predicted"/>
<dbReference type="InterPro" id="IPR025641">
    <property type="entry name" value="DUF4340"/>
</dbReference>
<evidence type="ECO:0000313" key="4">
    <source>
        <dbReference type="Proteomes" id="UP000606935"/>
    </source>
</evidence>
<evidence type="ECO:0000256" key="1">
    <source>
        <dbReference type="SAM" id="MobiDB-lite"/>
    </source>
</evidence>
<keyword evidence="4" id="KW-1185">Reference proteome</keyword>
<feature type="compositionally biased region" description="Basic and acidic residues" evidence="1">
    <location>
        <begin position="329"/>
        <end position="338"/>
    </location>
</feature>
<evidence type="ECO:0000313" key="3">
    <source>
        <dbReference type="EMBL" id="GGO72165.1"/>
    </source>
</evidence>
<dbReference type="Proteomes" id="UP000606935">
    <property type="component" value="Unassembled WGS sequence"/>
</dbReference>
<organism evidence="3 4">
    <name type="scientific">Bowmanella pacifica</name>
    <dbReference type="NCBI Taxonomy" id="502051"/>
    <lineage>
        <taxon>Bacteria</taxon>
        <taxon>Pseudomonadati</taxon>
        <taxon>Pseudomonadota</taxon>
        <taxon>Gammaproteobacteria</taxon>
        <taxon>Alteromonadales</taxon>
        <taxon>Alteromonadaceae</taxon>
        <taxon>Bowmanella</taxon>
    </lineage>
</organism>
<name>A0A917Z3R8_9ALTE</name>
<reference evidence="3" key="1">
    <citation type="journal article" date="2014" name="Int. J. Syst. Evol. Microbiol.">
        <title>Complete genome sequence of Corynebacterium casei LMG S-19264T (=DSM 44701T), isolated from a smear-ripened cheese.</title>
        <authorList>
            <consortium name="US DOE Joint Genome Institute (JGI-PGF)"/>
            <person name="Walter F."/>
            <person name="Albersmeier A."/>
            <person name="Kalinowski J."/>
            <person name="Ruckert C."/>
        </authorList>
    </citation>
    <scope>NUCLEOTIDE SEQUENCE</scope>
    <source>
        <strain evidence="3">CGMCC 1.7086</strain>
    </source>
</reference>
<reference evidence="3" key="2">
    <citation type="submission" date="2020-09" db="EMBL/GenBank/DDBJ databases">
        <authorList>
            <person name="Sun Q."/>
            <person name="Zhou Y."/>
        </authorList>
    </citation>
    <scope>NUCLEOTIDE SEQUENCE</scope>
    <source>
        <strain evidence="3">CGMCC 1.7086</strain>
    </source>
</reference>
<feature type="region of interest" description="Disordered" evidence="1">
    <location>
        <begin position="317"/>
        <end position="338"/>
    </location>
</feature>
<gene>
    <name evidence="3" type="ORF">GCM10010982_29640</name>
</gene>
<dbReference type="AlphaFoldDB" id="A0A917Z3R8"/>
<protein>
    <recommendedName>
        <fullName evidence="2">DUF4340 domain-containing protein</fullName>
    </recommendedName>
</protein>
<dbReference type="RefSeq" id="WP_188696838.1">
    <property type="nucleotide sequence ID" value="NZ_BMLS01000005.1"/>
</dbReference>
<dbReference type="EMBL" id="BMLS01000005">
    <property type="protein sequence ID" value="GGO72165.1"/>
    <property type="molecule type" value="Genomic_DNA"/>
</dbReference>